<evidence type="ECO:0000259" key="9">
    <source>
        <dbReference type="Pfam" id="PF13193"/>
    </source>
</evidence>
<name>A0ABV6MK05_9PSEU</name>
<accession>A0ABV6MK05</accession>
<evidence type="ECO:0000256" key="5">
    <source>
        <dbReference type="ARBA" id="ARBA00033440"/>
    </source>
</evidence>
<dbReference type="Gene3D" id="3.30.300.30">
    <property type="match status" value="1"/>
</dbReference>
<dbReference type="InterPro" id="IPR057737">
    <property type="entry name" value="Condensation_MtbB-like"/>
</dbReference>
<dbReference type="Gene3D" id="3.30.559.30">
    <property type="entry name" value="Nonribosomal peptide synthetase, condensation domain"/>
    <property type="match status" value="3"/>
</dbReference>
<keyword evidence="11" id="KW-1185">Reference proteome</keyword>
<dbReference type="Pfam" id="PF00501">
    <property type="entry name" value="AMP-binding"/>
    <property type="match status" value="1"/>
</dbReference>
<dbReference type="InterPro" id="IPR001242">
    <property type="entry name" value="Condensation_dom"/>
</dbReference>
<feature type="domain" description="AMP-binding enzyme C-terminal" evidence="9">
    <location>
        <begin position="670"/>
        <end position="740"/>
    </location>
</feature>
<evidence type="ECO:0000256" key="3">
    <source>
        <dbReference type="ARBA" id="ARBA00016743"/>
    </source>
</evidence>
<evidence type="ECO:0000256" key="4">
    <source>
        <dbReference type="ARBA" id="ARBA00022598"/>
    </source>
</evidence>
<evidence type="ECO:0000256" key="1">
    <source>
        <dbReference type="ARBA" id="ARBA00005102"/>
    </source>
</evidence>
<dbReference type="Pfam" id="PF00668">
    <property type="entry name" value="Condensation"/>
    <property type="match status" value="1"/>
</dbReference>
<feature type="domain" description="Condensation" evidence="8">
    <location>
        <begin position="799"/>
        <end position="1110"/>
    </location>
</feature>
<dbReference type="PANTHER" id="PTHR45527">
    <property type="entry name" value="NONRIBOSOMAL PEPTIDE SYNTHETASE"/>
    <property type="match status" value="1"/>
</dbReference>
<feature type="compositionally biased region" description="Polar residues" evidence="6">
    <location>
        <begin position="1222"/>
        <end position="1232"/>
    </location>
</feature>
<evidence type="ECO:0000259" key="8">
    <source>
        <dbReference type="Pfam" id="PF00668"/>
    </source>
</evidence>
<evidence type="ECO:0000313" key="10">
    <source>
        <dbReference type="EMBL" id="MFC0540618.1"/>
    </source>
</evidence>
<reference evidence="10 11" key="1">
    <citation type="submission" date="2024-09" db="EMBL/GenBank/DDBJ databases">
        <authorList>
            <person name="Sun Q."/>
            <person name="Mori K."/>
        </authorList>
    </citation>
    <scope>NUCLEOTIDE SEQUENCE [LARGE SCALE GENOMIC DNA]</scope>
    <source>
        <strain evidence="10 11">TBRC 1432</strain>
    </source>
</reference>
<keyword evidence="4" id="KW-0436">Ligase</keyword>
<feature type="region of interest" description="Disordered" evidence="6">
    <location>
        <begin position="1"/>
        <end position="21"/>
    </location>
</feature>
<dbReference type="InterPro" id="IPR023213">
    <property type="entry name" value="CAT-like_dom_sf"/>
</dbReference>
<sequence length="1232" mass="133681">MTISVPLRAESAREPNEGGSATDRWRAYLADAPADVDLPFTTARIDQEFRAATVPIPALVSAVAALRDYGGDADAGWLVALAALVSRFTGQQEIVVGSPAGDRATAQRVRAAGELSFAVAVAAMDRPGIEPIAVDTMTELMHSAGPAFTVGYVRGADPQPWPHATVSLLVSADGMPALGFDESVVDSATMAWFAAHLATLMTSIMAEPDVELSRLDILAASERHRIVVGFNDTARQWEDQRSFAARVADVAAATPDAVAVTYRGATMTYRELDSRANQLAWHLLDGGVTEGDAVALFLERSPEAVIATLAVLRIAAVVVPLDPADNDEWIAYMVRDSAAAAIITDSGLSGRLPRARHTVRASARVPMTVLMDTDAAELAAQPDEHPPVVIAPTMTSHVVYTSGSTGVPKGALADHRGLINMLNWMPAAYRITAESRGTWICAPGFAIGRIEWMPFVAAGAQVHIADAIIAGSPERTRDWMRDNQVSHTLMVTSFAQRVCALPWTQESDLQYMIMLGEPVRRWPRKELPFAVTVSYGSTEAAVVTSTYDASTGADETSAAVPTAELALRRPSAGHPVANTRVYLLDAHRAPVPVGAAGEIYVAGDGVCTGYLNLGAETSERFVPTSLVEESSPTLFRTGDLGRWRADGSLEALGREDSQTWVHGVRVEVGEIEAVFADLPEIREVAVVARDGRLIAYLVPADHRAWEPKAVLARAGRRLAAHQIPEQLVRADSLPRLANGKLDRQKLPAPPTAVRMVTDRAARFSPFPLTDTQQERWIARGDIVGLSAAGCHRYWEWECEGLDVDRFRLAWHRLVDRHDALRTVILPDATQQVLADPAQRTIPVVDLRWRTTEDAQARVEQLRAQLAEQPRSSGDYPLWDVRLTQMPGNMVRVHLCLDQLIVDAWSYLHVLVPELTAYYADLEAELPEPALSWRDYVMSLAVGLESTMDYKQARRYWMARMDRLPAAPALPSPTGEATAGATPTRREVRMPAQRWSLLKNRAAALSVTPSGIVTAAFAEVLRAWSSSPQFTVNLMCFPRIPLHHDVSSVLGEFSTSVLVAVDPVGDSFAERALSLQRRIAEDVEHAQYSGFRAIREHVGAGREPRPVFPVVLTDLLDQPLRRCRTALGTVVHTSASTPQVLLDLQMSEVDGALTVALHSVDAAYPAGMAVDMTAALRLLLDRLVDDADCWRMRGQMVLAPNPAMRGAQAPVTGDSAPIARDGAQSSSSTRSAQ</sequence>
<gene>
    <name evidence="10" type="ORF">ACFFH7_03945</name>
</gene>
<dbReference type="SUPFAM" id="SSF52777">
    <property type="entry name" value="CoA-dependent acyltransferases"/>
    <property type="match status" value="3"/>
</dbReference>
<dbReference type="PANTHER" id="PTHR45527:SF1">
    <property type="entry name" value="FATTY ACID SYNTHASE"/>
    <property type="match status" value="1"/>
</dbReference>
<dbReference type="Gene3D" id="3.40.50.12780">
    <property type="entry name" value="N-terminal domain of ligase-like"/>
    <property type="match status" value="1"/>
</dbReference>
<proteinExistence type="inferred from homology"/>
<organism evidence="10 11">
    <name type="scientific">Kutzneria chonburiensis</name>
    <dbReference type="NCBI Taxonomy" id="1483604"/>
    <lineage>
        <taxon>Bacteria</taxon>
        <taxon>Bacillati</taxon>
        <taxon>Actinomycetota</taxon>
        <taxon>Actinomycetes</taxon>
        <taxon>Pseudonocardiales</taxon>
        <taxon>Pseudonocardiaceae</taxon>
        <taxon>Kutzneria</taxon>
    </lineage>
</organism>
<dbReference type="InterPro" id="IPR042099">
    <property type="entry name" value="ANL_N_sf"/>
</dbReference>
<comment type="pathway">
    <text evidence="1">Siderophore biosynthesis; mycobactin biosynthesis.</text>
</comment>
<dbReference type="PROSITE" id="PS00455">
    <property type="entry name" value="AMP_BINDING"/>
    <property type="match status" value="1"/>
</dbReference>
<feature type="region of interest" description="Disordered" evidence="6">
    <location>
        <begin position="1203"/>
        <end position="1232"/>
    </location>
</feature>
<protein>
    <recommendedName>
        <fullName evidence="3">Phenyloxazoline synthase MbtB</fullName>
    </recommendedName>
    <alternativeName>
        <fullName evidence="5">Mycobactin synthetase protein B</fullName>
    </alternativeName>
</protein>
<comment type="similarity">
    <text evidence="2">Belongs to the ATP-dependent AMP-binding enzyme family. MbtB subfamily.</text>
</comment>
<dbReference type="CDD" id="cd05930">
    <property type="entry name" value="A_NRPS"/>
    <property type="match status" value="1"/>
</dbReference>
<comment type="caution">
    <text evidence="10">The sequence shown here is derived from an EMBL/GenBank/DDBJ whole genome shotgun (WGS) entry which is preliminary data.</text>
</comment>
<dbReference type="InterPro" id="IPR045851">
    <property type="entry name" value="AMP-bd_C_sf"/>
</dbReference>
<dbReference type="InterPro" id="IPR000873">
    <property type="entry name" value="AMP-dep_synth/lig_dom"/>
</dbReference>
<feature type="domain" description="AMP-dependent synthetase/ligase" evidence="7">
    <location>
        <begin position="249"/>
        <end position="611"/>
    </location>
</feature>
<dbReference type="Proteomes" id="UP001589810">
    <property type="component" value="Unassembled WGS sequence"/>
</dbReference>
<dbReference type="InterPro" id="IPR025110">
    <property type="entry name" value="AMP-bd_C"/>
</dbReference>
<dbReference type="EMBL" id="JBHLUD010000001">
    <property type="protein sequence ID" value="MFC0540618.1"/>
    <property type="molecule type" value="Genomic_DNA"/>
</dbReference>
<dbReference type="Gene3D" id="3.30.559.10">
    <property type="entry name" value="Chloramphenicol acetyltransferase-like domain"/>
    <property type="match status" value="1"/>
</dbReference>
<evidence type="ECO:0000259" key="7">
    <source>
        <dbReference type="Pfam" id="PF00501"/>
    </source>
</evidence>
<evidence type="ECO:0000256" key="6">
    <source>
        <dbReference type="SAM" id="MobiDB-lite"/>
    </source>
</evidence>
<evidence type="ECO:0000313" key="11">
    <source>
        <dbReference type="Proteomes" id="UP001589810"/>
    </source>
</evidence>
<dbReference type="SUPFAM" id="SSF56801">
    <property type="entry name" value="Acetyl-CoA synthetase-like"/>
    <property type="match status" value="1"/>
</dbReference>
<dbReference type="RefSeq" id="WP_273939425.1">
    <property type="nucleotide sequence ID" value="NZ_CP097263.1"/>
</dbReference>
<dbReference type="Pfam" id="PF13193">
    <property type="entry name" value="AMP-binding_C"/>
    <property type="match status" value="1"/>
</dbReference>
<dbReference type="CDD" id="cd19535">
    <property type="entry name" value="Cyc_NRPS"/>
    <property type="match status" value="1"/>
</dbReference>
<evidence type="ECO:0000256" key="2">
    <source>
        <dbReference type="ARBA" id="ARBA00007380"/>
    </source>
</evidence>
<dbReference type="InterPro" id="IPR020845">
    <property type="entry name" value="AMP-binding_CS"/>
</dbReference>